<dbReference type="InterPro" id="IPR043003">
    <property type="entry name" value="FANCL_d3_sf"/>
</dbReference>
<keyword evidence="1 3" id="KW-0479">Metal-binding</keyword>
<dbReference type="Gene3D" id="3.10.110.20">
    <property type="entry name" value="RWD domain-like"/>
    <property type="match status" value="1"/>
</dbReference>
<dbReference type="InterPro" id="IPR044037">
    <property type="entry name" value="FANCL_d3"/>
</dbReference>
<dbReference type="PROSITE" id="PS50089">
    <property type="entry name" value="ZF_RING_2"/>
    <property type="match status" value="1"/>
</dbReference>
<reference evidence="5" key="1">
    <citation type="submission" date="2022-01" db="EMBL/GenBank/DDBJ databases">
        <authorList>
            <person name="King R."/>
        </authorList>
    </citation>
    <scope>NUCLEOTIDE SEQUENCE</scope>
</reference>
<dbReference type="Pfam" id="PF11793">
    <property type="entry name" value="FANCL_C"/>
    <property type="match status" value="1"/>
</dbReference>
<sequence>MDLRNNSSLIENINIRKLIQTLNDIKSLKESYPKSIEVAVKSNYTQIKISKQLKYDINAEMELSYAENNWIIMSHNFPEKTASSLLKIGSSTSLKSAVEGFLLLINNLKNYFESLYILDLNCIVLEPYEKLMSINWRLIKYSKFAFIKIEFLDPLDVNNFNVTFYGKDHVIKELNEAYNTNSYYDEDETDIYQKLCIKLKILEFPYTNRIEDSDECSICLCQHNEQNESPIVCCENPRCDQLFHASCLNQHLNINSYKVLSVAVGECPFCKQKISSNFSGFMKKQQDIAELNRQEVMVENSMSITNKMDTQI</sequence>
<dbReference type="EMBL" id="OU895877">
    <property type="protein sequence ID" value="CAG9800824.1"/>
    <property type="molecule type" value="Genomic_DNA"/>
</dbReference>
<accession>A0A9N9WP42</accession>
<dbReference type="SMART" id="SM01197">
    <property type="entry name" value="FANCL_C"/>
    <property type="match status" value="1"/>
</dbReference>
<dbReference type="PANTHER" id="PTHR13206:SF0">
    <property type="entry name" value="E3 UBIQUITIN-PROTEIN LIGASE FANCL"/>
    <property type="match status" value="1"/>
</dbReference>
<dbReference type="Pfam" id="PF18891">
    <property type="entry name" value="FANCL_d3"/>
    <property type="match status" value="1"/>
</dbReference>
<evidence type="ECO:0000256" key="3">
    <source>
        <dbReference type="PROSITE-ProRule" id="PRU00175"/>
    </source>
</evidence>
<feature type="domain" description="RING-type" evidence="4">
    <location>
        <begin position="216"/>
        <end position="271"/>
    </location>
</feature>
<dbReference type="AlphaFoldDB" id="A0A9N9WP42"/>
<dbReference type="InterPro" id="IPR026848">
    <property type="entry name" value="Fancl"/>
</dbReference>
<organism evidence="5 6">
    <name type="scientific">Chironomus riparius</name>
    <dbReference type="NCBI Taxonomy" id="315576"/>
    <lineage>
        <taxon>Eukaryota</taxon>
        <taxon>Metazoa</taxon>
        <taxon>Ecdysozoa</taxon>
        <taxon>Arthropoda</taxon>
        <taxon>Hexapoda</taxon>
        <taxon>Insecta</taxon>
        <taxon>Pterygota</taxon>
        <taxon>Neoptera</taxon>
        <taxon>Endopterygota</taxon>
        <taxon>Diptera</taxon>
        <taxon>Nematocera</taxon>
        <taxon>Chironomoidea</taxon>
        <taxon>Chironomidae</taxon>
        <taxon>Chironominae</taxon>
        <taxon>Chironomus</taxon>
    </lineage>
</organism>
<dbReference type="InterPro" id="IPR026850">
    <property type="entry name" value="FANCL_C"/>
</dbReference>
<protein>
    <recommendedName>
        <fullName evidence="4">RING-type domain-containing protein</fullName>
    </recommendedName>
</protein>
<dbReference type="OrthoDB" id="10263265at2759"/>
<evidence type="ECO:0000256" key="2">
    <source>
        <dbReference type="ARBA" id="ARBA00022833"/>
    </source>
</evidence>
<dbReference type="Gene3D" id="3.30.40.10">
    <property type="entry name" value="Zinc/RING finger domain, C3HC4 (zinc finger)"/>
    <property type="match status" value="1"/>
</dbReference>
<dbReference type="GO" id="GO:0061630">
    <property type="term" value="F:ubiquitin protein ligase activity"/>
    <property type="evidence" value="ECO:0007669"/>
    <property type="project" value="TreeGrafter"/>
</dbReference>
<evidence type="ECO:0000259" key="4">
    <source>
        <dbReference type="PROSITE" id="PS50089"/>
    </source>
</evidence>
<dbReference type="SUPFAM" id="SSF57850">
    <property type="entry name" value="RING/U-box"/>
    <property type="match status" value="1"/>
</dbReference>
<reference evidence="5" key="2">
    <citation type="submission" date="2022-10" db="EMBL/GenBank/DDBJ databases">
        <authorList>
            <consortium name="ENA_rothamsted_submissions"/>
            <consortium name="culmorum"/>
            <person name="King R."/>
        </authorList>
    </citation>
    <scope>NUCLEOTIDE SEQUENCE</scope>
</reference>
<keyword evidence="2" id="KW-0862">Zinc</keyword>
<dbReference type="InterPro" id="IPR013083">
    <property type="entry name" value="Znf_RING/FYVE/PHD"/>
</dbReference>
<evidence type="ECO:0000256" key="1">
    <source>
        <dbReference type="ARBA" id="ARBA00022771"/>
    </source>
</evidence>
<dbReference type="GO" id="GO:0036297">
    <property type="term" value="P:interstrand cross-link repair"/>
    <property type="evidence" value="ECO:0007669"/>
    <property type="project" value="InterPro"/>
</dbReference>
<proteinExistence type="predicted"/>
<gene>
    <name evidence="5" type="ORF">CHIRRI_LOCUS3762</name>
</gene>
<dbReference type="GO" id="GO:0008270">
    <property type="term" value="F:zinc ion binding"/>
    <property type="evidence" value="ECO:0007669"/>
    <property type="project" value="UniProtKB-KW"/>
</dbReference>
<dbReference type="Proteomes" id="UP001153620">
    <property type="component" value="Chromosome 1"/>
</dbReference>
<dbReference type="InterPro" id="IPR001841">
    <property type="entry name" value="Znf_RING"/>
</dbReference>
<evidence type="ECO:0000313" key="5">
    <source>
        <dbReference type="EMBL" id="CAG9800824.1"/>
    </source>
</evidence>
<dbReference type="GO" id="GO:0043240">
    <property type="term" value="C:Fanconi anaemia nuclear complex"/>
    <property type="evidence" value="ECO:0007669"/>
    <property type="project" value="InterPro"/>
</dbReference>
<keyword evidence="1 3" id="KW-0863">Zinc-finger</keyword>
<name>A0A9N9WP42_9DIPT</name>
<dbReference type="PANTHER" id="PTHR13206">
    <property type="entry name" value="UBIQUITIN LIGASE PROTEIN PHF9 FANCONI ANEMIA GROUP L PROTEIN"/>
    <property type="match status" value="1"/>
</dbReference>
<evidence type="ECO:0000313" key="6">
    <source>
        <dbReference type="Proteomes" id="UP001153620"/>
    </source>
</evidence>
<dbReference type="GO" id="GO:0006513">
    <property type="term" value="P:protein monoubiquitination"/>
    <property type="evidence" value="ECO:0007669"/>
    <property type="project" value="TreeGrafter"/>
</dbReference>
<keyword evidence="6" id="KW-1185">Reference proteome</keyword>